<dbReference type="InterPro" id="IPR029787">
    <property type="entry name" value="Nucleotide_cyclase"/>
</dbReference>
<feature type="transmembrane region" description="Helical" evidence="2">
    <location>
        <begin position="190"/>
        <end position="210"/>
    </location>
</feature>
<dbReference type="PANTHER" id="PTHR45138">
    <property type="entry name" value="REGULATORY COMPONENTS OF SENSORY TRANSDUCTION SYSTEM"/>
    <property type="match status" value="1"/>
</dbReference>
<keyword evidence="1" id="KW-0175">Coiled coil</keyword>
<evidence type="ECO:0000313" key="5">
    <source>
        <dbReference type="Proteomes" id="UP000198618"/>
    </source>
</evidence>
<dbReference type="RefSeq" id="WP_170840718.1">
    <property type="nucleotide sequence ID" value="NZ_FOHE01000006.1"/>
</dbReference>
<dbReference type="PROSITE" id="PS50887">
    <property type="entry name" value="GGDEF"/>
    <property type="match status" value="1"/>
</dbReference>
<dbReference type="CDD" id="cd01949">
    <property type="entry name" value="GGDEF"/>
    <property type="match status" value="1"/>
</dbReference>
<keyword evidence="2" id="KW-1133">Transmembrane helix</keyword>
<feature type="domain" description="GGDEF" evidence="3">
    <location>
        <begin position="258"/>
        <end position="387"/>
    </location>
</feature>
<evidence type="ECO:0000256" key="2">
    <source>
        <dbReference type="SAM" id="Phobius"/>
    </source>
</evidence>
<accession>A0A1I0CAP5</accession>
<protein>
    <submittedName>
        <fullName evidence="4">Diguanylate cyclase (GGDEF) domain-containing protein</fullName>
    </submittedName>
</protein>
<name>A0A1I0CAP5_9BACI</name>
<reference evidence="4 5" key="1">
    <citation type="submission" date="2016-10" db="EMBL/GenBank/DDBJ databases">
        <authorList>
            <person name="de Groot N.N."/>
        </authorList>
    </citation>
    <scope>NUCLEOTIDE SEQUENCE [LARGE SCALE GENOMIC DNA]</scope>
    <source>
        <strain evidence="4 5">IBRC-M 10780</strain>
    </source>
</reference>
<evidence type="ECO:0000313" key="4">
    <source>
        <dbReference type="EMBL" id="SET16611.1"/>
    </source>
</evidence>
<dbReference type="InterPro" id="IPR000160">
    <property type="entry name" value="GGDEF_dom"/>
</dbReference>
<dbReference type="PANTHER" id="PTHR45138:SF9">
    <property type="entry name" value="DIGUANYLATE CYCLASE DGCM-RELATED"/>
    <property type="match status" value="1"/>
</dbReference>
<keyword evidence="5" id="KW-1185">Reference proteome</keyword>
<keyword evidence="2" id="KW-0472">Membrane</keyword>
<proteinExistence type="predicted"/>
<feature type="transmembrane region" description="Helical" evidence="2">
    <location>
        <begin position="21"/>
        <end position="40"/>
    </location>
</feature>
<keyword evidence="2" id="KW-0812">Transmembrane</keyword>
<organism evidence="4 5">
    <name type="scientific">Oceanobacillus limi</name>
    <dbReference type="NCBI Taxonomy" id="930131"/>
    <lineage>
        <taxon>Bacteria</taxon>
        <taxon>Bacillati</taxon>
        <taxon>Bacillota</taxon>
        <taxon>Bacilli</taxon>
        <taxon>Bacillales</taxon>
        <taxon>Bacillaceae</taxon>
        <taxon>Oceanobacillus</taxon>
    </lineage>
</organism>
<dbReference type="GO" id="GO:0052621">
    <property type="term" value="F:diguanylate cyclase activity"/>
    <property type="evidence" value="ECO:0007669"/>
    <property type="project" value="TreeGrafter"/>
</dbReference>
<evidence type="ECO:0000259" key="3">
    <source>
        <dbReference type="PROSITE" id="PS50887"/>
    </source>
</evidence>
<gene>
    <name evidence="4" type="ORF">SAMN05216389_106127</name>
</gene>
<dbReference type="Proteomes" id="UP000198618">
    <property type="component" value="Unassembled WGS sequence"/>
</dbReference>
<dbReference type="InterPro" id="IPR043128">
    <property type="entry name" value="Rev_trsase/Diguanyl_cyclase"/>
</dbReference>
<evidence type="ECO:0000256" key="1">
    <source>
        <dbReference type="SAM" id="Coils"/>
    </source>
</evidence>
<dbReference type="InterPro" id="IPR050469">
    <property type="entry name" value="Diguanylate_Cyclase"/>
</dbReference>
<dbReference type="SUPFAM" id="SSF55073">
    <property type="entry name" value="Nucleotide cyclase"/>
    <property type="match status" value="1"/>
</dbReference>
<dbReference type="Gene3D" id="3.30.70.270">
    <property type="match status" value="1"/>
</dbReference>
<dbReference type="EMBL" id="FOHE01000006">
    <property type="protein sequence ID" value="SET16611.1"/>
    <property type="molecule type" value="Genomic_DNA"/>
</dbReference>
<feature type="coiled-coil region" evidence="1">
    <location>
        <begin position="113"/>
        <end position="140"/>
    </location>
</feature>
<sequence>MNDRIKNTTTTMVRKNLSNKWFIVSVVTTISLIILLVWGLSHSSRTLESFEENGLAIEKASGELLLSTKELEMAVQMAAATGDLAWQESYNQTKPEVKAVLGRISKLINLEEASQKTEEINTYLEEINALEQKAFNLISRGEVEDAVKLVSGWEYTKNQIALTEATEELTHFTNDYISNQIAFEEKLTSYLLSSVFVLLILLILSWLVSIKHWKNNFMKIREKEDEITYLSYHDSLTGIYNRRYFDSELRRLDKEKQIPITIIICDANRLKELNDTLGHHVGDGLLIEIASILKEVVGKKGIVSRWGGDEFGIILPYTDSTAAKSMITDINNKCKQSNFEPETPSISIGFAVKTQLHQDINRTFTLAETRMYKKKNSLRNGKTRYKKRH</sequence>
<dbReference type="AlphaFoldDB" id="A0A1I0CAP5"/>
<dbReference type="SMART" id="SM00267">
    <property type="entry name" value="GGDEF"/>
    <property type="match status" value="1"/>
</dbReference>
<dbReference type="NCBIfam" id="TIGR00254">
    <property type="entry name" value="GGDEF"/>
    <property type="match status" value="1"/>
</dbReference>
<dbReference type="STRING" id="930131.SAMN05216389_106127"/>
<dbReference type="Pfam" id="PF00990">
    <property type="entry name" value="GGDEF"/>
    <property type="match status" value="1"/>
</dbReference>